<accession>A0A9P3LBP1</accession>
<protein>
    <submittedName>
        <fullName evidence="1">Uncharacterized protein</fullName>
    </submittedName>
</protein>
<sequence length="168" mass="18481">MDIGSNVADRDLAAFGAAWPELTSFVLEHRSIPDVLRGGDRLAGWQPNRLTLAALEDFADHFPRLEVLSLDVDVRAEGQRSAGDVTPVAAPHIRRLELFSGVAGTGDAASLAAYVSAVCPGAWLNKSVPHIFGLTPDQQDPQAWWEDVRERVNQFARPDWDPAQTHRY</sequence>
<dbReference type="EMBL" id="BPQB01000009">
    <property type="protein sequence ID" value="GJE88288.1"/>
    <property type="molecule type" value="Genomic_DNA"/>
</dbReference>
<dbReference type="Proteomes" id="UP000703269">
    <property type="component" value="Unassembled WGS sequence"/>
</dbReference>
<evidence type="ECO:0000313" key="1">
    <source>
        <dbReference type="EMBL" id="GJE88288.1"/>
    </source>
</evidence>
<keyword evidence="2" id="KW-1185">Reference proteome</keyword>
<name>A0A9P3LBP1_9APHY</name>
<comment type="caution">
    <text evidence="1">The sequence shown here is derived from an EMBL/GenBank/DDBJ whole genome shotgun (WGS) entry which is preliminary data.</text>
</comment>
<gene>
    <name evidence="1" type="ORF">PsYK624_043710</name>
</gene>
<organism evidence="1 2">
    <name type="scientific">Phanerochaete sordida</name>
    <dbReference type="NCBI Taxonomy" id="48140"/>
    <lineage>
        <taxon>Eukaryota</taxon>
        <taxon>Fungi</taxon>
        <taxon>Dikarya</taxon>
        <taxon>Basidiomycota</taxon>
        <taxon>Agaricomycotina</taxon>
        <taxon>Agaricomycetes</taxon>
        <taxon>Polyporales</taxon>
        <taxon>Phanerochaetaceae</taxon>
        <taxon>Phanerochaete</taxon>
    </lineage>
</organism>
<dbReference type="AlphaFoldDB" id="A0A9P3LBP1"/>
<evidence type="ECO:0000313" key="2">
    <source>
        <dbReference type="Proteomes" id="UP000703269"/>
    </source>
</evidence>
<reference evidence="1 2" key="1">
    <citation type="submission" date="2021-08" db="EMBL/GenBank/DDBJ databases">
        <title>Draft Genome Sequence of Phanerochaete sordida strain YK-624.</title>
        <authorList>
            <person name="Mori T."/>
            <person name="Dohra H."/>
            <person name="Suzuki T."/>
            <person name="Kawagishi H."/>
            <person name="Hirai H."/>
        </authorList>
    </citation>
    <scope>NUCLEOTIDE SEQUENCE [LARGE SCALE GENOMIC DNA]</scope>
    <source>
        <strain evidence="1 2">YK-624</strain>
    </source>
</reference>
<proteinExistence type="predicted"/>